<name>A0A3B3I7K9_ORYLA</name>
<evidence type="ECO:0000313" key="3">
    <source>
        <dbReference type="Proteomes" id="UP000001038"/>
    </source>
</evidence>
<dbReference type="AlphaFoldDB" id="A0A3B3I7K9"/>
<keyword evidence="1" id="KW-0472">Membrane</keyword>
<dbReference type="InParanoid" id="A0A3B3I7K9"/>
<feature type="transmembrane region" description="Helical" evidence="1">
    <location>
        <begin position="72"/>
        <end position="92"/>
    </location>
</feature>
<dbReference type="Ensembl" id="ENSORLT00000028656.1">
    <property type="protein sequence ID" value="ENSORLP00000040116.1"/>
    <property type="gene ID" value="ENSORLG00000026169.1"/>
</dbReference>
<reference evidence="2 3" key="1">
    <citation type="journal article" date="2007" name="Nature">
        <title>The medaka draft genome and insights into vertebrate genome evolution.</title>
        <authorList>
            <person name="Kasahara M."/>
            <person name="Naruse K."/>
            <person name="Sasaki S."/>
            <person name="Nakatani Y."/>
            <person name="Qu W."/>
            <person name="Ahsan B."/>
            <person name="Yamada T."/>
            <person name="Nagayasu Y."/>
            <person name="Doi K."/>
            <person name="Kasai Y."/>
            <person name="Jindo T."/>
            <person name="Kobayashi D."/>
            <person name="Shimada A."/>
            <person name="Toyoda A."/>
            <person name="Kuroki Y."/>
            <person name="Fujiyama A."/>
            <person name="Sasaki T."/>
            <person name="Shimizu A."/>
            <person name="Asakawa S."/>
            <person name="Shimizu N."/>
            <person name="Hashimoto S."/>
            <person name="Yang J."/>
            <person name="Lee Y."/>
            <person name="Matsushima K."/>
            <person name="Sugano S."/>
            <person name="Sakaizumi M."/>
            <person name="Narita T."/>
            <person name="Ohishi K."/>
            <person name="Haga S."/>
            <person name="Ohta F."/>
            <person name="Nomoto H."/>
            <person name="Nogata K."/>
            <person name="Morishita T."/>
            <person name="Endo T."/>
            <person name="Shin-I T."/>
            <person name="Takeda H."/>
            <person name="Morishita S."/>
            <person name="Kohara Y."/>
        </authorList>
    </citation>
    <scope>NUCLEOTIDE SEQUENCE [LARGE SCALE GENOMIC DNA]</scope>
    <source>
        <strain evidence="2 3">Hd-rR</strain>
    </source>
</reference>
<organism evidence="2 3">
    <name type="scientific">Oryzias latipes</name>
    <name type="common">Japanese rice fish</name>
    <name type="synonym">Japanese killifish</name>
    <dbReference type="NCBI Taxonomy" id="8090"/>
    <lineage>
        <taxon>Eukaryota</taxon>
        <taxon>Metazoa</taxon>
        <taxon>Chordata</taxon>
        <taxon>Craniata</taxon>
        <taxon>Vertebrata</taxon>
        <taxon>Euteleostomi</taxon>
        <taxon>Actinopterygii</taxon>
        <taxon>Neopterygii</taxon>
        <taxon>Teleostei</taxon>
        <taxon>Neoteleostei</taxon>
        <taxon>Acanthomorphata</taxon>
        <taxon>Ovalentaria</taxon>
        <taxon>Atherinomorphae</taxon>
        <taxon>Beloniformes</taxon>
        <taxon>Adrianichthyidae</taxon>
        <taxon>Oryziinae</taxon>
        <taxon>Oryzias</taxon>
    </lineage>
</organism>
<keyword evidence="3" id="KW-1185">Reference proteome</keyword>
<proteinExistence type="predicted"/>
<sequence>SNSMHLGLFSAESPLIKSVPTCHFNPCQAGHFEIHMSGLGRFQGFISQPVCFKKVSSKLQPLITLRRLSESLVLIFLIFSSLICHIPFGLIIDRWWQMLPGL</sequence>
<dbReference type="Bgee" id="ENSORLG00000026169">
    <property type="expression patterns" value="Expressed in intestine"/>
</dbReference>
<evidence type="ECO:0000313" key="2">
    <source>
        <dbReference type="Ensembl" id="ENSORLP00000040116.1"/>
    </source>
</evidence>
<keyword evidence="1" id="KW-0812">Transmembrane</keyword>
<protein>
    <submittedName>
        <fullName evidence="2">Uncharacterized protein</fullName>
    </submittedName>
</protein>
<reference evidence="2" key="3">
    <citation type="submission" date="2025-09" db="UniProtKB">
        <authorList>
            <consortium name="Ensembl"/>
        </authorList>
    </citation>
    <scope>IDENTIFICATION</scope>
    <source>
        <strain evidence="2">Hd-rR</strain>
    </source>
</reference>
<evidence type="ECO:0000256" key="1">
    <source>
        <dbReference type="SAM" id="Phobius"/>
    </source>
</evidence>
<reference evidence="2" key="2">
    <citation type="submission" date="2025-08" db="UniProtKB">
        <authorList>
            <consortium name="Ensembl"/>
        </authorList>
    </citation>
    <scope>IDENTIFICATION</scope>
    <source>
        <strain evidence="2">Hd-rR</strain>
    </source>
</reference>
<dbReference type="Proteomes" id="UP000001038">
    <property type="component" value="Chromosome 3"/>
</dbReference>
<keyword evidence="1" id="KW-1133">Transmembrane helix</keyword>
<accession>A0A3B3I7K9</accession>